<feature type="domain" description="UBC core" evidence="1">
    <location>
        <begin position="1"/>
        <end position="132"/>
    </location>
</feature>
<dbReference type="SMART" id="SM00212">
    <property type="entry name" value="UBCc"/>
    <property type="match status" value="1"/>
</dbReference>
<dbReference type="PANTHER" id="PTHR24068">
    <property type="entry name" value="UBIQUITIN-CONJUGATING ENZYME E2"/>
    <property type="match status" value="1"/>
</dbReference>
<gene>
    <name evidence="2" type="ORF">ENM11_03060</name>
</gene>
<dbReference type="PROSITE" id="PS50127">
    <property type="entry name" value="UBC_2"/>
    <property type="match status" value="1"/>
</dbReference>
<sequence length="145" mass="16974">MQEHEPTFNPVENDLTHYEGVIIGSDLYEGGYFRVEIILPRSYPYFPPDVIWHTRIWHPNFSDSVPARVCESVFKDHWSPSLRLVAVIESLRNLLSNPNPEDPLNPVAAFEYKQRPDLFTARVRQFIEEYATPEQAFKQSRRKGL</sequence>
<dbReference type="Pfam" id="PF00179">
    <property type="entry name" value="UQ_con"/>
    <property type="match status" value="1"/>
</dbReference>
<dbReference type="InterPro" id="IPR016135">
    <property type="entry name" value="UBQ-conjugating_enzyme/RWD"/>
</dbReference>
<reference evidence="2" key="1">
    <citation type="journal article" date="2020" name="mSystems">
        <title>Genome- and Community-Level Interaction Insights into Carbon Utilization and Element Cycling Functions of Hydrothermarchaeota in Hydrothermal Sediment.</title>
        <authorList>
            <person name="Zhou Z."/>
            <person name="Liu Y."/>
            <person name="Xu W."/>
            <person name="Pan J."/>
            <person name="Luo Z.H."/>
            <person name="Li M."/>
        </authorList>
    </citation>
    <scope>NUCLEOTIDE SEQUENCE [LARGE SCALE GENOMIC DNA]</scope>
    <source>
        <strain evidence="2">SpSt-1056</strain>
    </source>
</reference>
<comment type="caution">
    <text evidence="2">The sequence shown here is derived from an EMBL/GenBank/DDBJ whole genome shotgun (WGS) entry which is preliminary data.</text>
</comment>
<dbReference type="EMBL" id="DRWN01000025">
    <property type="protein sequence ID" value="HHK68119.1"/>
    <property type="molecule type" value="Genomic_DNA"/>
</dbReference>
<proteinExistence type="predicted"/>
<organism evidence="2">
    <name type="scientific">Caldiarchaeum subterraneum</name>
    <dbReference type="NCBI Taxonomy" id="311458"/>
    <lineage>
        <taxon>Archaea</taxon>
        <taxon>Nitrososphaerota</taxon>
        <taxon>Candidatus Caldarchaeales</taxon>
        <taxon>Candidatus Caldarchaeaceae</taxon>
        <taxon>Candidatus Caldarchaeum</taxon>
    </lineage>
</organism>
<dbReference type="Gene3D" id="3.10.110.10">
    <property type="entry name" value="Ubiquitin Conjugating Enzyme"/>
    <property type="match status" value="1"/>
</dbReference>
<evidence type="ECO:0000259" key="1">
    <source>
        <dbReference type="PROSITE" id="PS50127"/>
    </source>
</evidence>
<dbReference type="SUPFAM" id="SSF54495">
    <property type="entry name" value="UBC-like"/>
    <property type="match status" value="1"/>
</dbReference>
<name>A0A7C5LC39_CALS0</name>
<dbReference type="InterPro" id="IPR000608">
    <property type="entry name" value="UBC"/>
</dbReference>
<evidence type="ECO:0000313" key="2">
    <source>
        <dbReference type="EMBL" id="HHK68119.1"/>
    </source>
</evidence>
<accession>A0A7C5LC39</accession>
<dbReference type="AlphaFoldDB" id="A0A7C5LC39"/>
<protein>
    <submittedName>
        <fullName evidence="2">Ubiquitin-conjugating enzyme E2</fullName>
    </submittedName>
</protein>